<keyword evidence="1" id="KW-0614">Plasmid</keyword>
<name>A0A2L1KLI6_PSEAI</name>
<sequence length="183" mass="20392">MIGRNAVTFRAASTEVEEMDYLPPSITSPGIAAVVHRQLNELYFAHLLETLHSAASGIGASFTTSPEKEDSISNEILEYLAFCVAVSREGYLWPKKDPSQQFLDATDRIHDGYAIKLVQDILAVLKTLGYHWEINPDGYNWAAFAKEQTARKELAEEADAYLKGRQQTSVVIEELGEWPQSGD</sequence>
<dbReference type="AlphaFoldDB" id="A0A2L1KLI6"/>
<dbReference type="EMBL" id="MF344579">
    <property type="protein sequence ID" value="AVE23366.1"/>
    <property type="molecule type" value="Genomic_DNA"/>
</dbReference>
<dbReference type="RefSeq" id="WP_223949405.1">
    <property type="nucleotide sequence ID" value="NZ_MF344579.1"/>
</dbReference>
<geneLocation type="plasmid" evidence="1">
    <name>p60512-NR</name>
</geneLocation>
<protein>
    <submittedName>
        <fullName evidence="1">Uncharacterized protein</fullName>
    </submittedName>
</protein>
<proteinExistence type="predicted"/>
<reference evidence="1" key="1">
    <citation type="submission" date="2017-06" db="EMBL/GenBank/DDBJ databases">
        <title>Complete sequence of plasmid in Pseudomonas aeruginosa.</title>
        <authorList>
            <person name="Zhan Z."/>
            <person name="Feng J."/>
            <person name="Zhao Y."/>
            <person name="Luo W."/>
            <person name="Jiang X."/>
            <person name="Yuan M."/>
            <person name="Liang L."/>
            <person name="Zhao Y."/>
            <person name="Zhou D."/>
        </authorList>
    </citation>
    <scope>NUCLEOTIDE SEQUENCE</scope>
    <source>
        <strain evidence="1">60512</strain>
        <plasmid evidence="1">p60512-NR</plasmid>
    </source>
</reference>
<organism evidence="1">
    <name type="scientific">Pseudomonas aeruginosa</name>
    <dbReference type="NCBI Taxonomy" id="287"/>
    <lineage>
        <taxon>Bacteria</taxon>
        <taxon>Pseudomonadati</taxon>
        <taxon>Pseudomonadota</taxon>
        <taxon>Gammaproteobacteria</taxon>
        <taxon>Pseudomonadales</taxon>
        <taxon>Pseudomonadaceae</taxon>
        <taxon>Pseudomonas</taxon>
    </lineage>
</organism>
<accession>A0A2L1KLI6</accession>
<evidence type="ECO:0000313" key="1">
    <source>
        <dbReference type="EMBL" id="AVE23366.1"/>
    </source>
</evidence>